<dbReference type="RefSeq" id="WP_379029608.1">
    <property type="nucleotide sequence ID" value="NZ_JBHRXE010000019.1"/>
</dbReference>
<comment type="subcellular location">
    <subcellularLocation>
        <location evidence="1">Membrane</location>
        <topology evidence="1">Multi-pass membrane protein</topology>
    </subcellularLocation>
</comment>
<evidence type="ECO:0000313" key="8">
    <source>
        <dbReference type="Proteomes" id="UP001595596"/>
    </source>
</evidence>
<evidence type="ECO:0000256" key="5">
    <source>
        <dbReference type="ARBA" id="ARBA00023136"/>
    </source>
</evidence>
<reference evidence="8" key="1">
    <citation type="journal article" date="2019" name="Int. J. Syst. Evol. Microbiol.">
        <title>The Global Catalogue of Microorganisms (GCM) 10K type strain sequencing project: providing services to taxonomists for standard genome sequencing and annotation.</title>
        <authorList>
            <consortium name="The Broad Institute Genomics Platform"/>
            <consortium name="The Broad Institute Genome Sequencing Center for Infectious Disease"/>
            <person name="Wu L."/>
            <person name="Ma J."/>
        </authorList>
    </citation>
    <scope>NUCLEOTIDE SEQUENCE [LARGE SCALE GENOMIC DNA]</scope>
    <source>
        <strain evidence="8">VKM B-3226</strain>
    </source>
</reference>
<evidence type="ECO:0000256" key="2">
    <source>
        <dbReference type="ARBA" id="ARBA00009765"/>
    </source>
</evidence>
<dbReference type="SUPFAM" id="SSF143865">
    <property type="entry name" value="CorA soluble domain-like"/>
    <property type="match status" value="1"/>
</dbReference>
<keyword evidence="8" id="KW-1185">Reference proteome</keyword>
<dbReference type="CDD" id="cd12837">
    <property type="entry name" value="EcCorA-like_u1"/>
    <property type="match status" value="1"/>
</dbReference>
<keyword evidence="3 6" id="KW-0812">Transmembrane</keyword>
<gene>
    <name evidence="7" type="ORF">ACFOMP_08845</name>
</gene>
<evidence type="ECO:0000313" key="7">
    <source>
        <dbReference type="EMBL" id="MFC3569556.1"/>
    </source>
</evidence>
<evidence type="ECO:0000256" key="6">
    <source>
        <dbReference type="SAM" id="Phobius"/>
    </source>
</evidence>
<feature type="transmembrane region" description="Helical" evidence="6">
    <location>
        <begin position="293"/>
        <end position="313"/>
    </location>
</feature>
<dbReference type="SUPFAM" id="SSF144083">
    <property type="entry name" value="Magnesium transport protein CorA, transmembrane region"/>
    <property type="match status" value="1"/>
</dbReference>
<dbReference type="InterPro" id="IPR045863">
    <property type="entry name" value="CorA_TM1_TM2"/>
</dbReference>
<organism evidence="7 8">
    <name type="scientific">Paracoccus simplex</name>
    <dbReference type="NCBI Taxonomy" id="2086346"/>
    <lineage>
        <taxon>Bacteria</taxon>
        <taxon>Pseudomonadati</taxon>
        <taxon>Pseudomonadota</taxon>
        <taxon>Alphaproteobacteria</taxon>
        <taxon>Rhodobacterales</taxon>
        <taxon>Paracoccaceae</taxon>
        <taxon>Paracoccus</taxon>
    </lineage>
</organism>
<evidence type="ECO:0000256" key="1">
    <source>
        <dbReference type="ARBA" id="ARBA00004141"/>
    </source>
</evidence>
<feature type="transmembrane region" description="Helical" evidence="6">
    <location>
        <begin position="259"/>
        <end position="281"/>
    </location>
</feature>
<comment type="caution">
    <text evidence="7">The sequence shown here is derived from an EMBL/GenBank/DDBJ whole genome shotgun (WGS) entry which is preliminary data.</text>
</comment>
<dbReference type="InterPro" id="IPR050829">
    <property type="entry name" value="CorA_MIT"/>
</dbReference>
<comment type="similarity">
    <text evidence="2">Belongs to the CorA metal ion transporter (MIT) (TC 1.A.35) family.</text>
</comment>
<dbReference type="Proteomes" id="UP001595596">
    <property type="component" value="Unassembled WGS sequence"/>
</dbReference>
<accession>A0ABV7RZX1</accession>
<dbReference type="Gene3D" id="1.20.58.340">
    <property type="entry name" value="Magnesium transport protein CorA, transmembrane region"/>
    <property type="match status" value="1"/>
</dbReference>
<dbReference type="InterPro" id="IPR045861">
    <property type="entry name" value="CorA_cytoplasmic_dom"/>
</dbReference>
<proteinExistence type="inferred from homology"/>
<dbReference type="PANTHER" id="PTHR47685:SF1">
    <property type="entry name" value="MAGNESIUM TRANSPORT PROTEIN CORA"/>
    <property type="match status" value="1"/>
</dbReference>
<evidence type="ECO:0000256" key="3">
    <source>
        <dbReference type="ARBA" id="ARBA00022692"/>
    </source>
</evidence>
<sequence length="319" mass="34665">MLYSYISQGAGLLPLPEGGGLAEALWIDLYRPLDSQVKAVAALGYEIPTLAEMEEIEISNRLYTDNGTLYMTGVLPGQLPDGTPAAMPVTFIVSPRQLVTVRHHAPRPFETFPPRADRSSSGCGSPARVFLGLVEEIIGRFADISEGVTKVLDTTAGQVLTMTAASDAASLQRSLVTIGQQAELMSRVRMGLLSMDRILAYHAANTGHQPEHGHIRSLGTALQRDIQALEVHADFLGSRIAMTVDAAMGMIGLQQNDRVRILSVVAALFLPPTLIASIYGMNFTHMPQLELEWGFPMALGLMVVSAVVTFLVLKWRKWL</sequence>
<keyword evidence="4 6" id="KW-1133">Transmembrane helix</keyword>
<keyword evidence="5 6" id="KW-0472">Membrane</keyword>
<protein>
    <submittedName>
        <fullName evidence="7">Magnesium transporter CorA family protein</fullName>
    </submittedName>
</protein>
<dbReference type="PANTHER" id="PTHR47685">
    <property type="entry name" value="MAGNESIUM TRANSPORT PROTEIN CORA"/>
    <property type="match status" value="1"/>
</dbReference>
<evidence type="ECO:0000256" key="4">
    <source>
        <dbReference type="ARBA" id="ARBA00022989"/>
    </source>
</evidence>
<dbReference type="Pfam" id="PF01544">
    <property type="entry name" value="CorA"/>
    <property type="match status" value="1"/>
</dbReference>
<name>A0ABV7RZX1_9RHOB</name>
<dbReference type="InterPro" id="IPR002523">
    <property type="entry name" value="MgTranspt_CorA/ZnTranspt_ZntB"/>
</dbReference>
<dbReference type="EMBL" id="JBHRXE010000019">
    <property type="protein sequence ID" value="MFC3569556.1"/>
    <property type="molecule type" value="Genomic_DNA"/>
</dbReference>